<dbReference type="Proteomes" id="UP000007756">
    <property type="component" value="Chromosome"/>
</dbReference>
<dbReference type="SUPFAM" id="SSF51695">
    <property type="entry name" value="PLC-like phosphodiesterases"/>
    <property type="match status" value="1"/>
</dbReference>
<dbReference type="PANTHER" id="PTHR46211">
    <property type="entry name" value="GLYCEROPHOSPHORYL DIESTER PHOSPHODIESTERASE"/>
    <property type="match status" value="1"/>
</dbReference>
<evidence type="ECO:0000313" key="3">
    <source>
        <dbReference type="Proteomes" id="UP000007756"/>
    </source>
</evidence>
<dbReference type="EMBL" id="CP002077">
    <property type="protein sequence ID" value="ADK86744.1"/>
    <property type="molecule type" value="Genomic_DNA"/>
</dbReference>
<sequence>MLKRQLLLAHRGYSDIAPENTQLAFELAFQYRFDGVELDVHLTKDGELVIIHDETTTRTALVDKTIELETLASLKQDDHSAFFKFKTQPQPIMTLKEFFDQYLDKFQLINVEIKTDQKEYPGIEAKIDALAQQYGKKVIEKVVFSSFNFASLQRLYDINPNYQIAFLFWTKKQFQAVDALKIKQVCQYLHPWTNIYEKFPDMVLSLQLPLGLWTLNSEVKFHQFRQDRMVYAQIANKKFEV</sequence>
<dbReference type="AlphaFoldDB" id="A0A0H3DKI7"/>
<dbReference type="GO" id="GO:0006629">
    <property type="term" value="P:lipid metabolic process"/>
    <property type="evidence" value="ECO:0007669"/>
    <property type="project" value="InterPro"/>
</dbReference>
<dbReference type="InterPro" id="IPR017946">
    <property type="entry name" value="PLC-like_Pdiesterase_TIM-brl"/>
</dbReference>
<dbReference type="HOGENOM" id="CLU_030006_3_5_14"/>
<dbReference type="PATRIC" id="fig|722438.3.peg.475"/>
<dbReference type="Pfam" id="PF03009">
    <property type="entry name" value="GDPD"/>
    <property type="match status" value="1"/>
</dbReference>
<organism evidence="2 3">
    <name type="scientific">Mycoplasmoides pneumoniae (strain ATCC 15531 / DSM 23978 / CIP 103766 / NBRC 14401 / NCTC 10119 / FH)</name>
    <name type="common">Mycoplasma pneumoniae</name>
    <dbReference type="NCBI Taxonomy" id="722438"/>
    <lineage>
        <taxon>Bacteria</taxon>
        <taxon>Bacillati</taxon>
        <taxon>Mycoplasmatota</taxon>
        <taxon>Mycoplasmoidales</taxon>
        <taxon>Mycoplasmoidaceae</taxon>
        <taxon>Mycoplasmoides</taxon>
    </lineage>
</organism>
<dbReference type="PROSITE" id="PS51704">
    <property type="entry name" value="GP_PDE"/>
    <property type="match status" value="1"/>
</dbReference>
<reference evidence="2 3" key="1">
    <citation type="journal article" date="2010" name="Appl. Environ. Microbiol.">
        <title>Targeted chromosomal knockouts in Mycoplasma pneumoniae.</title>
        <authorList>
            <person name="Krishnakumar R."/>
            <person name="Assad-Garcia N."/>
            <person name="Benders G.A."/>
            <person name="Phan Q."/>
            <person name="Montague M.G."/>
            <person name="Glass J.I."/>
        </authorList>
    </citation>
    <scope>NUCLEOTIDE SEQUENCE [LARGE SCALE GENOMIC DNA]</scope>
    <source>
        <strain evidence="3">ATCC 15531 / DSM 22911 / NBRC 14401 / NCTC 10119 / FH</strain>
    </source>
</reference>
<dbReference type="STRING" id="722438.F539_02370"/>
<accession>A0A0H3DKI7</accession>
<dbReference type="RefSeq" id="WP_010874776.1">
    <property type="nucleotide sequence ID" value="NZ_CP010546.1"/>
</dbReference>
<dbReference type="PaxDb" id="722438-MPNE_0493"/>
<dbReference type="GeneID" id="66608913"/>
<dbReference type="SMR" id="A0A0H3DKI7"/>
<name>A0A0H3DKI7_MYCPB</name>
<proteinExistence type="predicted"/>
<dbReference type="Gene3D" id="3.20.20.190">
    <property type="entry name" value="Phosphatidylinositol (PI) phosphodiesterase"/>
    <property type="match status" value="1"/>
</dbReference>
<gene>
    <name evidence="2" type="ordered locus">MPNE_0493</name>
</gene>
<dbReference type="GO" id="GO:0008081">
    <property type="term" value="F:phosphoric diester hydrolase activity"/>
    <property type="evidence" value="ECO:0007669"/>
    <property type="project" value="InterPro"/>
</dbReference>
<dbReference type="eggNOG" id="COG0584">
    <property type="taxonomic scope" value="Bacteria"/>
</dbReference>
<evidence type="ECO:0000259" key="1">
    <source>
        <dbReference type="PROSITE" id="PS51704"/>
    </source>
</evidence>
<protein>
    <submittedName>
        <fullName evidence="2">Glycerophosphodiester phosphodiesterase family protein</fullName>
    </submittedName>
</protein>
<dbReference type="InterPro" id="IPR030395">
    <property type="entry name" value="GP_PDE_dom"/>
</dbReference>
<dbReference type="PANTHER" id="PTHR46211:SF1">
    <property type="entry name" value="GLYCEROPHOSPHODIESTER PHOSPHODIESTERASE, CYTOPLASMIC"/>
    <property type="match status" value="1"/>
</dbReference>
<feature type="domain" description="GP-PDE" evidence="1">
    <location>
        <begin position="5"/>
        <end position="241"/>
    </location>
</feature>
<evidence type="ECO:0000313" key="2">
    <source>
        <dbReference type="EMBL" id="ADK86744.1"/>
    </source>
</evidence>
<dbReference type="KEGG" id="mpj:MPNE_0493"/>